<dbReference type="Gene3D" id="1.20.1440.60">
    <property type="entry name" value="23S rRNA-intervening sequence"/>
    <property type="match status" value="1"/>
</dbReference>
<dbReference type="NCBIfam" id="NF033474">
    <property type="entry name" value="DivGenRetAVD"/>
    <property type="match status" value="1"/>
</dbReference>
<dbReference type="Pfam" id="PF22296">
    <property type="entry name" value="bAvd"/>
    <property type="match status" value="1"/>
</dbReference>
<dbReference type="Proteomes" id="UP000177235">
    <property type="component" value="Unassembled WGS sequence"/>
</dbReference>
<proteinExistence type="predicted"/>
<gene>
    <name evidence="2" type="ORF">A3J05_00580</name>
</gene>
<evidence type="ECO:0000313" key="2">
    <source>
        <dbReference type="EMBL" id="OGE99674.1"/>
    </source>
</evidence>
<dbReference type="InterPro" id="IPR055360">
    <property type="entry name" value="bAvd"/>
</dbReference>
<dbReference type="SUPFAM" id="SSF158446">
    <property type="entry name" value="IVS-encoded protein-like"/>
    <property type="match status" value="1"/>
</dbReference>
<protein>
    <recommendedName>
        <fullName evidence="1">bAvd-like domain-containing protein</fullName>
    </recommendedName>
</protein>
<dbReference type="InterPro" id="IPR036583">
    <property type="entry name" value="23S_rRNA_IVS_sf"/>
</dbReference>
<sequence length="116" mass="13454">MNDGEIPIIAKTNELYKIYYQYLQLFPKKDKYALGNKCEMYIIATIELLIEAGSAPKEQKLALLKKANVKFDALKFFLRAAHDLKILDNKKYLLLQTHIQEIGRMLGGWQRSLTSF</sequence>
<evidence type="ECO:0000259" key="1">
    <source>
        <dbReference type="Pfam" id="PF22296"/>
    </source>
</evidence>
<comment type="caution">
    <text evidence="2">The sequence shown here is derived from an EMBL/GenBank/DDBJ whole genome shotgun (WGS) entry which is preliminary data.</text>
</comment>
<reference evidence="2 3" key="1">
    <citation type="journal article" date="2016" name="Nat. Commun.">
        <title>Thousands of microbial genomes shed light on interconnected biogeochemical processes in an aquifer system.</title>
        <authorList>
            <person name="Anantharaman K."/>
            <person name="Brown C.T."/>
            <person name="Hug L.A."/>
            <person name="Sharon I."/>
            <person name="Castelle C.J."/>
            <person name="Probst A.J."/>
            <person name="Thomas B.C."/>
            <person name="Singh A."/>
            <person name="Wilkins M.J."/>
            <person name="Karaoz U."/>
            <person name="Brodie E.L."/>
            <person name="Williams K.H."/>
            <person name="Hubbard S.S."/>
            <person name="Banfield J.F."/>
        </authorList>
    </citation>
    <scope>NUCLEOTIDE SEQUENCE [LARGE SCALE GENOMIC DNA]</scope>
</reference>
<name>A0A1F5QBV2_9BACT</name>
<organism evidence="2 3">
    <name type="scientific">Candidatus Doudnabacteria bacterium RIFCSPLOWO2_02_FULL_48_13</name>
    <dbReference type="NCBI Taxonomy" id="1817845"/>
    <lineage>
        <taxon>Bacteria</taxon>
        <taxon>Candidatus Doudnaibacteriota</taxon>
    </lineage>
</organism>
<feature type="domain" description="bAvd-like" evidence="1">
    <location>
        <begin position="10"/>
        <end position="112"/>
    </location>
</feature>
<dbReference type="EMBL" id="MFFF01000018">
    <property type="protein sequence ID" value="OGE99674.1"/>
    <property type="molecule type" value="Genomic_DNA"/>
</dbReference>
<evidence type="ECO:0000313" key="3">
    <source>
        <dbReference type="Proteomes" id="UP000177235"/>
    </source>
</evidence>
<dbReference type="AlphaFoldDB" id="A0A1F5QBV2"/>
<accession>A0A1F5QBV2</accession>
<dbReference type="CDD" id="cd16376">
    <property type="entry name" value="Avd_like"/>
    <property type="match status" value="1"/>
</dbReference>